<dbReference type="Pfam" id="PF06051">
    <property type="entry name" value="DUF928"/>
    <property type="match status" value="1"/>
</dbReference>
<evidence type="ECO:0000313" key="1">
    <source>
        <dbReference type="EMBL" id="MBD2200351.1"/>
    </source>
</evidence>
<gene>
    <name evidence="1" type="ORF">H6G24_33625</name>
</gene>
<proteinExistence type="predicted"/>
<name>A0ABR8ANT9_9CYAN</name>
<dbReference type="InterPro" id="IPR010328">
    <property type="entry name" value="DUF928"/>
</dbReference>
<evidence type="ECO:0000313" key="2">
    <source>
        <dbReference type="Proteomes" id="UP000658514"/>
    </source>
</evidence>
<comment type="caution">
    <text evidence="1">The sequence shown here is derived from an EMBL/GenBank/DDBJ whole genome shotgun (WGS) entry which is preliminary data.</text>
</comment>
<protein>
    <submittedName>
        <fullName evidence="1">DUF928 domain-containing protein</fullName>
    </submittedName>
</protein>
<dbReference type="EMBL" id="JACJQH010000085">
    <property type="protein sequence ID" value="MBD2200351.1"/>
    <property type="molecule type" value="Genomic_DNA"/>
</dbReference>
<reference evidence="1 2" key="1">
    <citation type="journal article" date="2020" name="ISME J.">
        <title>Comparative genomics reveals insights into cyanobacterial evolution and habitat adaptation.</title>
        <authorList>
            <person name="Chen M.Y."/>
            <person name="Teng W.K."/>
            <person name="Zhao L."/>
            <person name="Hu C.X."/>
            <person name="Zhou Y.K."/>
            <person name="Han B.P."/>
            <person name="Song L.R."/>
            <person name="Shu W.S."/>
        </authorList>
    </citation>
    <scope>NUCLEOTIDE SEQUENCE [LARGE SCALE GENOMIC DNA]</scope>
    <source>
        <strain evidence="1 2">FACHB-288</strain>
    </source>
</reference>
<dbReference type="Proteomes" id="UP000658514">
    <property type="component" value="Unassembled WGS sequence"/>
</dbReference>
<sequence length="247" mass="27951">MNKLKLLQAILLTNVLIANFGLTISSAATIKKQLPQNSISNPNNNFISLGLRDLWTLLRRPKVPAGGREPKLCVISPQTLVDSTVPTNINANTPIEIWSLKPLFLWNIKQGDVKLIELFKAGVKERIWHKEISPGQTSIIYDGEPLQPGQVYNWRLHIPFPVKQPSFQIMGEEKRNQIASELQQIEAKSKQQGTMTETIALEKVDLFVNKQMWADALREIYAVPNPSPELKEIQQQIPSFDYCSSNK</sequence>
<keyword evidence="2" id="KW-1185">Reference proteome</keyword>
<accession>A0ABR8ANT9</accession>
<organism evidence="1 2">
    <name type="scientific">Calothrix parietina FACHB-288</name>
    <dbReference type="NCBI Taxonomy" id="2692896"/>
    <lineage>
        <taxon>Bacteria</taxon>
        <taxon>Bacillati</taxon>
        <taxon>Cyanobacteriota</taxon>
        <taxon>Cyanophyceae</taxon>
        <taxon>Nostocales</taxon>
        <taxon>Calotrichaceae</taxon>
        <taxon>Calothrix</taxon>
    </lineage>
</organism>
<dbReference type="RefSeq" id="WP_190550470.1">
    <property type="nucleotide sequence ID" value="NZ_CAWPNO010000123.1"/>
</dbReference>